<evidence type="ECO:0000313" key="1">
    <source>
        <dbReference type="EMBL" id="ESO88707.1"/>
    </source>
</evidence>
<protein>
    <submittedName>
        <fullName evidence="1">Uncharacterized protein</fullName>
    </submittedName>
</protein>
<dbReference type="OMA" id="CHHIHED"/>
<keyword evidence="2" id="KW-1185">Reference proteome</keyword>
<proteinExistence type="predicted"/>
<reference evidence="1 2" key="1">
    <citation type="journal article" date="2013" name="Nature">
        <title>Insights into bilaterian evolution from three spiralian genomes.</title>
        <authorList>
            <person name="Simakov O."/>
            <person name="Marletaz F."/>
            <person name="Cho S.J."/>
            <person name="Edsinger-Gonzales E."/>
            <person name="Havlak P."/>
            <person name="Hellsten U."/>
            <person name="Kuo D.H."/>
            <person name="Larsson T."/>
            <person name="Lv J."/>
            <person name="Arendt D."/>
            <person name="Savage R."/>
            <person name="Osoegawa K."/>
            <person name="de Jong P."/>
            <person name="Grimwood J."/>
            <person name="Chapman J.A."/>
            <person name="Shapiro H."/>
            <person name="Aerts A."/>
            <person name="Otillar R.P."/>
            <person name="Terry A.Y."/>
            <person name="Boore J.L."/>
            <person name="Grigoriev I.V."/>
            <person name="Lindberg D.R."/>
            <person name="Seaver E.C."/>
            <person name="Weisblat D.A."/>
            <person name="Putnam N.H."/>
            <person name="Rokhsar D.S."/>
        </authorList>
    </citation>
    <scope>NUCLEOTIDE SEQUENCE [LARGE SCALE GENOMIC DNA]</scope>
</reference>
<dbReference type="GeneID" id="20240096"/>
<gene>
    <name evidence="1" type="ORF">LOTGIDRAFT_165494</name>
</gene>
<dbReference type="AlphaFoldDB" id="V3ZWD9"/>
<organism evidence="1 2">
    <name type="scientific">Lottia gigantea</name>
    <name type="common">Giant owl limpet</name>
    <dbReference type="NCBI Taxonomy" id="225164"/>
    <lineage>
        <taxon>Eukaryota</taxon>
        <taxon>Metazoa</taxon>
        <taxon>Spiralia</taxon>
        <taxon>Lophotrochozoa</taxon>
        <taxon>Mollusca</taxon>
        <taxon>Gastropoda</taxon>
        <taxon>Patellogastropoda</taxon>
        <taxon>Lottioidea</taxon>
        <taxon>Lottiidae</taxon>
        <taxon>Lottia</taxon>
    </lineage>
</organism>
<accession>V3ZWD9</accession>
<dbReference type="OrthoDB" id="6750869at2759"/>
<evidence type="ECO:0000313" key="2">
    <source>
        <dbReference type="Proteomes" id="UP000030746"/>
    </source>
</evidence>
<dbReference type="HOGENOM" id="CLU_767888_0_0_1"/>
<name>V3ZWD9_LOTGI</name>
<dbReference type="CTD" id="20240096"/>
<sequence>MTYQLRLGDRKYSRRFHTNSVYLNVDFTQNWHHVLPAEVPQQLDITFNQIIRDIGNYLSCDPDDQVRFGVSHPGLKSPAWIPFNKWSGIRAQDILNPVARILQSNEQFRLDERMTLHVCHVSVPKGDGQGKYLLKRESLSLEDYLKRKRALVVVKNKDNLCFQRAIVIAKHYANKNDTPEWEAERNKLVRISGPYSWQTKCTKRLIEQVDGRAEACQGQETWELYQRTLGQQGYQLFVYSRLLFGKLLYKGKVSGTPKNFISTITTTIMTSLLQCLPFQRKIIIATCVEKVMSISRHTRFSVCNGCRRPGKDCPTDTPRSCLECHRTFFSEECFKAHKTGTTLNAITTCNKWKQCTKCCKE</sequence>
<dbReference type="KEGG" id="lgi:LOTGIDRAFT_165494"/>
<dbReference type="Proteomes" id="UP000030746">
    <property type="component" value="Unassembled WGS sequence"/>
</dbReference>
<dbReference type="EMBL" id="KB202656">
    <property type="protein sequence ID" value="ESO88707.1"/>
    <property type="molecule type" value="Genomic_DNA"/>
</dbReference>
<dbReference type="RefSeq" id="XP_009060755.1">
    <property type="nucleotide sequence ID" value="XM_009062507.1"/>
</dbReference>